<proteinExistence type="predicted"/>
<sequence length="108" mass="12446">MEKVRVHEVLTVLDGLTMKGQQISYLSPCSHFLNTKKEVFSKWKGYAKSRIPENETELFDSVKEGLTATLREDCDGCYRNIKTNVRSLNNEIIEYKPFPGVCIKLFVQ</sequence>
<dbReference type="GO" id="GO:0003676">
    <property type="term" value="F:nucleic acid binding"/>
    <property type="evidence" value="ECO:0007669"/>
    <property type="project" value="InterPro"/>
</dbReference>
<keyword evidence="2" id="KW-1185">Reference proteome</keyword>
<evidence type="ECO:0000313" key="1">
    <source>
        <dbReference type="EMBL" id="KII74493.1"/>
    </source>
</evidence>
<comment type="caution">
    <text evidence="1">The sequence shown here is derived from an EMBL/GenBank/DDBJ whole genome shotgun (WGS) entry which is preliminary data.</text>
</comment>
<dbReference type="AlphaFoldDB" id="A0A0C2JYB5"/>
<evidence type="ECO:0000313" key="2">
    <source>
        <dbReference type="Proteomes" id="UP000031668"/>
    </source>
</evidence>
<dbReference type="InterPro" id="IPR036397">
    <property type="entry name" value="RNaseH_sf"/>
</dbReference>
<dbReference type="Gene3D" id="3.30.420.10">
    <property type="entry name" value="Ribonuclease H-like superfamily/Ribonuclease H"/>
    <property type="match status" value="1"/>
</dbReference>
<accession>A0A0C2JYB5</accession>
<dbReference type="Proteomes" id="UP000031668">
    <property type="component" value="Unassembled WGS sequence"/>
</dbReference>
<reference evidence="1 2" key="1">
    <citation type="journal article" date="2014" name="Genome Biol. Evol.">
        <title>The genome of the myxosporean Thelohanellus kitauei shows adaptations to nutrient acquisition within its fish host.</title>
        <authorList>
            <person name="Yang Y."/>
            <person name="Xiong J."/>
            <person name="Zhou Z."/>
            <person name="Huo F."/>
            <person name="Miao W."/>
            <person name="Ran C."/>
            <person name="Liu Y."/>
            <person name="Zhang J."/>
            <person name="Feng J."/>
            <person name="Wang M."/>
            <person name="Wang M."/>
            <person name="Wang L."/>
            <person name="Yao B."/>
        </authorList>
    </citation>
    <scope>NUCLEOTIDE SEQUENCE [LARGE SCALE GENOMIC DNA]</scope>
    <source>
        <strain evidence="1">Wuqing</strain>
    </source>
</reference>
<organism evidence="1 2">
    <name type="scientific">Thelohanellus kitauei</name>
    <name type="common">Myxosporean</name>
    <dbReference type="NCBI Taxonomy" id="669202"/>
    <lineage>
        <taxon>Eukaryota</taxon>
        <taxon>Metazoa</taxon>
        <taxon>Cnidaria</taxon>
        <taxon>Myxozoa</taxon>
        <taxon>Myxosporea</taxon>
        <taxon>Bivalvulida</taxon>
        <taxon>Platysporina</taxon>
        <taxon>Myxobolidae</taxon>
        <taxon>Thelohanellus</taxon>
    </lineage>
</organism>
<protein>
    <submittedName>
        <fullName evidence="1">Uncharacterized protein</fullName>
    </submittedName>
</protein>
<name>A0A0C2JYB5_THEKT</name>
<gene>
    <name evidence="1" type="ORF">RF11_10568</name>
</gene>
<dbReference type="EMBL" id="JWZT01000387">
    <property type="protein sequence ID" value="KII74493.1"/>
    <property type="molecule type" value="Genomic_DNA"/>
</dbReference>